<name>A0A4Y2H5K2_ARAVE</name>
<dbReference type="OrthoDB" id="6078042at2759"/>
<dbReference type="InterPro" id="IPR043136">
    <property type="entry name" value="B30.2/SPRY_sf"/>
</dbReference>
<dbReference type="InterPro" id="IPR001841">
    <property type="entry name" value="Znf_RING"/>
</dbReference>
<dbReference type="FunFam" id="2.60.120.920:FF:000005">
    <property type="entry name" value="Putative E3 ubiquitin-protein ligase NEURL1B"/>
    <property type="match status" value="2"/>
</dbReference>
<feature type="domain" description="NHR" evidence="7">
    <location>
        <begin position="32"/>
        <end position="186"/>
    </location>
</feature>
<feature type="domain" description="RING-type" evidence="6">
    <location>
        <begin position="420"/>
        <end position="460"/>
    </location>
</feature>
<keyword evidence="3 5" id="KW-0863">Zinc-finger</keyword>
<dbReference type="CDD" id="cd16647">
    <property type="entry name" value="mRING-HC-C3HC5_NEU1"/>
    <property type="match status" value="1"/>
</dbReference>
<dbReference type="PROSITE" id="PS50089">
    <property type="entry name" value="ZF_RING_2"/>
    <property type="match status" value="1"/>
</dbReference>
<dbReference type="PANTHER" id="PTHR12429">
    <property type="entry name" value="NEURALIZED"/>
    <property type="match status" value="1"/>
</dbReference>
<dbReference type="GO" id="GO:0008270">
    <property type="term" value="F:zinc ion binding"/>
    <property type="evidence" value="ECO:0007669"/>
    <property type="project" value="UniProtKB-KW"/>
</dbReference>
<keyword evidence="2" id="KW-0677">Repeat</keyword>
<dbReference type="SMART" id="SM00184">
    <property type="entry name" value="RING"/>
    <property type="match status" value="1"/>
</dbReference>
<proteinExistence type="predicted"/>
<sequence>MGAENSSLGQKNRTVSMCDDGMTVTIRNNYDPLHFHQVHGENIKLLKNGAVACRSEGFCKGIAFSNRPVMVGEPIYIKFLEISTNWSGALRIGFTMNDPMTMKSKLPRYACPDLTSIQGNWAKAIAERMAKKDSKLYYYVDHSGDVHYGLNGVEHGVFFGGVNTSGKLWAVLDIYGNTVAVEFVNPHSMNPECAVEASQNMSLVPKNKDVMSTSTLNFQINQHLSFHCVHGKNVSLKANKTVASRKYGFNSLAYVFTEYSLKLEEKIYIRISRTNPKFNGNLLYGITSCNPSTLNPHVLPENADDLMDRPEYWIVRNDTNSYDAGDVIVYSISAGGEVTVMKNCDYKSAIFHVDPTQPLWLFFNMIGSVSEINILGSSVPDSALSDVADFDEIMSVSLPLKTEKANGMPGTSGQQTCNECVICFGEQVDCALYRCGHMCMCYSCASKLKNSANDQCPICREVIQDVIRIYR</sequence>
<keyword evidence="1" id="KW-0479">Metal-binding</keyword>
<evidence type="ECO:0000256" key="2">
    <source>
        <dbReference type="ARBA" id="ARBA00022737"/>
    </source>
</evidence>
<protein>
    <submittedName>
        <fullName evidence="8">E3 ubiquitin-protein ligase NEURL1</fullName>
    </submittedName>
</protein>
<evidence type="ECO:0000256" key="1">
    <source>
        <dbReference type="ARBA" id="ARBA00022723"/>
    </source>
</evidence>
<evidence type="ECO:0000259" key="6">
    <source>
        <dbReference type="PROSITE" id="PS50089"/>
    </source>
</evidence>
<evidence type="ECO:0000259" key="7">
    <source>
        <dbReference type="PROSITE" id="PS51065"/>
    </source>
</evidence>
<reference evidence="8 9" key="1">
    <citation type="journal article" date="2019" name="Sci. Rep.">
        <title>Orb-weaving spider Araneus ventricosus genome elucidates the spidroin gene catalogue.</title>
        <authorList>
            <person name="Kono N."/>
            <person name="Nakamura H."/>
            <person name="Ohtoshi R."/>
            <person name="Moran D.A.P."/>
            <person name="Shinohara A."/>
            <person name="Yoshida Y."/>
            <person name="Fujiwara M."/>
            <person name="Mori M."/>
            <person name="Tomita M."/>
            <person name="Arakawa K."/>
        </authorList>
    </citation>
    <scope>NUCLEOTIDE SEQUENCE [LARGE SCALE GENOMIC DNA]</scope>
</reference>
<dbReference type="SUPFAM" id="SSF57850">
    <property type="entry name" value="RING/U-box"/>
    <property type="match status" value="1"/>
</dbReference>
<dbReference type="EMBL" id="BGPR01001690">
    <property type="protein sequence ID" value="GBM59604.1"/>
    <property type="molecule type" value="Genomic_DNA"/>
</dbReference>
<dbReference type="InterPro" id="IPR013083">
    <property type="entry name" value="Znf_RING/FYVE/PHD"/>
</dbReference>
<dbReference type="InterPro" id="IPR037962">
    <property type="entry name" value="Neuralized"/>
</dbReference>
<dbReference type="PROSITE" id="PS51065">
    <property type="entry name" value="NHR"/>
    <property type="match status" value="2"/>
</dbReference>
<dbReference type="SMART" id="SM00588">
    <property type="entry name" value="NEUZ"/>
    <property type="match status" value="2"/>
</dbReference>
<organism evidence="8 9">
    <name type="scientific">Araneus ventricosus</name>
    <name type="common">Orbweaver spider</name>
    <name type="synonym">Epeira ventricosa</name>
    <dbReference type="NCBI Taxonomy" id="182803"/>
    <lineage>
        <taxon>Eukaryota</taxon>
        <taxon>Metazoa</taxon>
        <taxon>Ecdysozoa</taxon>
        <taxon>Arthropoda</taxon>
        <taxon>Chelicerata</taxon>
        <taxon>Arachnida</taxon>
        <taxon>Araneae</taxon>
        <taxon>Araneomorphae</taxon>
        <taxon>Entelegynae</taxon>
        <taxon>Araneoidea</taxon>
        <taxon>Araneidae</taxon>
        <taxon>Araneus</taxon>
    </lineage>
</organism>
<feature type="domain" description="NHR" evidence="7">
    <location>
        <begin position="223"/>
        <end position="377"/>
    </location>
</feature>
<dbReference type="Gene3D" id="3.30.40.10">
    <property type="entry name" value="Zinc/RING finger domain, C3HC4 (zinc finger)"/>
    <property type="match status" value="1"/>
</dbReference>
<dbReference type="PANTHER" id="PTHR12429:SF6">
    <property type="entry name" value="PROTEIN NEURALIZED"/>
    <property type="match status" value="1"/>
</dbReference>
<evidence type="ECO:0000256" key="3">
    <source>
        <dbReference type="ARBA" id="ARBA00022771"/>
    </source>
</evidence>
<dbReference type="Pfam" id="PF07177">
    <property type="entry name" value="Neuralized"/>
    <property type="match status" value="2"/>
</dbReference>
<dbReference type="Gene3D" id="2.60.120.920">
    <property type="match status" value="2"/>
</dbReference>
<accession>A0A4Y2H5K2</accession>
<dbReference type="Proteomes" id="UP000499080">
    <property type="component" value="Unassembled WGS sequence"/>
</dbReference>
<evidence type="ECO:0000313" key="8">
    <source>
        <dbReference type="EMBL" id="GBM59604.1"/>
    </source>
</evidence>
<keyword evidence="9" id="KW-1185">Reference proteome</keyword>
<gene>
    <name evidence="8" type="primary">Neurl1</name>
    <name evidence="8" type="ORF">AVEN_36513_1</name>
</gene>
<comment type="caution">
    <text evidence="8">The sequence shown here is derived from an EMBL/GenBank/DDBJ whole genome shotgun (WGS) entry which is preliminary data.</text>
</comment>
<evidence type="ECO:0000313" key="9">
    <source>
        <dbReference type="Proteomes" id="UP000499080"/>
    </source>
</evidence>
<dbReference type="InterPro" id="IPR006573">
    <property type="entry name" value="NHR_dom"/>
</dbReference>
<dbReference type="Pfam" id="PF13920">
    <property type="entry name" value="zf-C3HC4_3"/>
    <property type="match status" value="1"/>
</dbReference>
<evidence type="ECO:0000256" key="5">
    <source>
        <dbReference type="PROSITE-ProRule" id="PRU00175"/>
    </source>
</evidence>
<evidence type="ECO:0000256" key="4">
    <source>
        <dbReference type="ARBA" id="ARBA00022833"/>
    </source>
</evidence>
<dbReference type="GO" id="GO:0061630">
    <property type="term" value="F:ubiquitin protein ligase activity"/>
    <property type="evidence" value="ECO:0007669"/>
    <property type="project" value="TreeGrafter"/>
</dbReference>
<keyword evidence="4" id="KW-0862">Zinc</keyword>
<dbReference type="AlphaFoldDB" id="A0A4Y2H5K2"/>